<feature type="repeat" description="WD" evidence="5">
    <location>
        <begin position="288"/>
        <end position="329"/>
    </location>
</feature>
<dbReference type="InterPro" id="IPR015943">
    <property type="entry name" value="WD40/YVTN_repeat-like_dom_sf"/>
</dbReference>
<keyword evidence="8" id="KW-1185">Reference proteome</keyword>
<accession>A0AAQ3WGI3</accession>
<reference evidence="7 8" key="1">
    <citation type="submission" date="2024-02" db="EMBL/GenBank/DDBJ databases">
        <title>High-quality chromosome-scale genome assembly of Pensacola bahiagrass (Paspalum notatum Flugge var. saurae).</title>
        <authorList>
            <person name="Vega J.M."/>
            <person name="Podio M."/>
            <person name="Orjuela J."/>
            <person name="Siena L.A."/>
            <person name="Pessino S.C."/>
            <person name="Combes M.C."/>
            <person name="Mariac C."/>
            <person name="Albertini E."/>
            <person name="Pupilli F."/>
            <person name="Ortiz J.P.A."/>
            <person name="Leblanc O."/>
        </authorList>
    </citation>
    <scope>NUCLEOTIDE SEQUENCE [LARGE SCALE GENOMIC DNA]</scope>
    <source>
        <strain evidence="7">R1</strain>
        <tissue evidence="7">Leaf</tissue>
    </source>
</reference>
<dbReference type="SUPFAM" id="SSF50978">
    <property type="entry name" value="WD40 repeat-like"/>
    <property type="match status" value="1"/>
</dbReference>
<keyword evidence="6" id="KW-1133">Transmembrane helix</keyword>
<feature type="transmembrane region" description="Helical" evidence="6">
    <location>
        <begin position="222"/>
        <end position="244"/>
    </location>
</feature>
<dbReference type="EMBL" id="CP144746">
    <property type="protein sequence ID" value="WVZ60596.1"/>
    <property type="molecule type" value="Genomic_DNA"/>
</dbReference>
<dbReference type="GO" id="GO:0031124">
    <property type="term" value="P:mRNA 3'-end processing"/>
    <property type="evidence" value="ECO:0007669"/>
    <property type="project" value="InterPro"/>
</dbReference>
<feature type="repeat" description="WD" evidence="5">
    <location>
        <begin position="112"/>
        <end position="153"/>
    </location>
</feature>
<evidence type="ECO:0000256" key="6">
    <source>
        <dbReference type="SAM" id="Phobius"/>
    </source>
</evidence>
<dbReference type="PANTHER" id="PTHR44133">
    <property type="entry name" value="CLEAVAGE STIMULATION FACTOR SUBUNIT 1"/>
    <property type="match status" value="1"/>
</dbReference>
<evidence type="ECO:0000256" key="1">
    <source>
        <dbReference type="ARBA" id="ARBA00004123"/>
    </source>
</evidence>
<evidence type="ECO:0000256" key="4">
    <source>
        <dbReference type="ARBA" id="ARBA00029851"/>
    </source>
</evidence>
<dbReference type="PROSITE" id="PS50082">
    <property type="entry name" value="WD_REPEATS_2"/>
    <property type="match status" value="4"/>
</dbReference>
<feature type="repeat" description="WD" evidence="5">
    <location>
        <begin position="344"/>
        <end position="373"/>
    </location>
</feature>
<evidence type="ECO:0000313" key="8">
    <source>
        <dbReference type="Proteomes" id="UP001341281"/>
    </source>
</evidence>
<evidence type="ECO:0000256" key="5">
    <source>
        <dbReference type="PROSITE-ProRule" id="PRU00221"/>
    </source>
</evidence>
<dbReference type="Gene3D" id="2.130.10.10">
    <property type="entry name" value="YVTN repeat-like/Quinoprotein amine dehydrogenase"/>
    <property type="match status" value="2"/>
</dbReference>
<keyword evidence="6" id="KW-0472">Membrane</keyword>
<evidence type="ECO:0000313" key="7">
    <source>
        <dbReference type="EMBL" id="WVZ60596.1"/>
    </source>
</evidence>
<dbReference type="Pfam" id="PF00400">
    <property type="entry name" value="WD40"/>
    <property type="match status" value="6"/>
</dbReference>
<organism evidence="7 8">
    <name type="scientific">Paspalum notatum var. saurae</name>
    <dbReference type="NCBI Taxonomy" id="547442"/>
    <lineage>
        <taxon>Eukaryota</taxon>
        <taxon>Viridiplantae</taxon>
        <taxon>Streptophyta</taxon>
        <taxon>Embryophyta</taxon>
        <taxon>Tracheophyta</taxon>
        <taxon>Spermatophyta</taxon>
        <taxon>Magnoliopsida</taxon>
        <taxon>Liliopsida</taxon>
        <taxon>Poales</taxon>
        <taxon>Poaceae</taxon>
        <taxon>PACMAD clade</taxon>
        <taxon>Panicoideae</taxon>
        <taxon>Andropogonodae</taxon>
        <taxon>Paspaleae</taxon>
        <taxon>Paspalinae</taxon>
        <taxon>Paspalum</taxon>
    </lineage>
</organism>
<keyword evidence="6" id="KW-0812">Transmembrane</keyword>
<dbReference type="GO" id="GO:0005848">
    <property type="term" value="C:mRNA cleavage stimulating factor complex"/>
    <property type="evidence" value="ECO:0007669"/>
    <property type="project" value="InterPro"/>
</dbReference>
<dbReference type="CDD" id="cd00200">
    <property type="entry name" value="WD40"/>
    <property type="match status" value="1"/>
</dbReference>
<dbReference type="AlphaFoldDB" id="A0AAQ3WGI3"/>
<dbReference type="InterPro" id="IPR001680">
    <property type="entry name" value="WD40_rpt"/>
</dbReference>
<feature type="repeat" description="WD" evidence="5">
    <location>
        <begin position="168"/>
        <end position="209"/>
    </location>
</feature>
<dbReference type="PROSITE" id="PS50294">
    <property type="entry name" value="WD_REPEATS_REGION"/>
    <property type="match status" value="3"/>
</dbReference>
<protein>
    <recommendedName>
        <fullName evidence="4">Cleavage stimulation factor 50 kDa subunit</fullName>
    </recommendedName>
</protein>
<keyword evidence="2" id="KW-0507">mRNA processing</keyword>
<evidence type="ECO:0000256" key="2">
    <source>
        <dbReference type="ARBA" id="ARBA00022664"/>
    </source>
</evidence>
<dbReference type="GO" id="GO:0003723">
    <property type="term" value="F:RNA binding"/>
    <property type="evidence" value="ECO:0007669"/>
    <property type="project" value="TreeGrafter"/>
</dbReference>
<comment type="subcellular location">
    <subcellularLocation>
        <location evidence="1">Nucleus</location>
    </subcellularLocation>
</comment>
<dbReference type="SMART" id="SM00320">
    <property type="entry name" value="WD40"/>
    <property type="match status" value="6"/>
</dbReference>
<evidence type="ECO:0000256" key="3">
    <source>
        <dbReference type="ARBA" id="ARBA00023242"/>
    </source>
</evidence>
<dbReference type="Proteomes" id="UP001341281">
    <property type="component" value="Chromosome 02"/>
</dbReference>
<dbReference type="InterPro" id="IPR036322">
    <property type="entry name" value="WD40_repeat_dom_sf"/>
</dbReference>
<keyword evidence="3" id="KW-0539">Nucleus</keyword>
<sequence length="455" mass="49447">MDEAVQEAKLLRQVNALIVAHLRGQNHGQAAAAAAAATMTPLSAADSVPANHLLCLVAKGLAAERGGGAASAFDSGGFGGVVPPLGSSAVDFSLQDVRGSSKSFPRHEAKHISDHKSAARCAKFSPDGKYFATGSVDTSIKFFEVAKTKQTMAGDSKDGPARPVIRTFYDHTQPINDLDFHPESPILISAAKDNTIKFFDFSKTNARKAFRVIQAINFSNLIYLYIVLVWSVVIASNQAHLLILGQDTHNVRSVCFHPCGDYLLAGTDHPVAHLYDINTFTCYLSSNPQDSNSPINQVRYSCTGSLYVTASKDGSLRIWDGVSAECVRPIIGAHGSAEATSAIFTKDERYVLSCGKDSCVKLWEVGTGRLVKQYEGAIRRQFRCQAVFNETEEFVLSVDEQNNEVVVWDALTAEKVARLPSGSTGTLRWLDHSPVEPVFVTCGNDRSIRFWKQTV</sequence>
<proteinExistence type="predicted"/>
<gene>
    <name evidence="7" type="ORF">U9M48_010593</name>
</gene>
<name>A0AAQ3WGI3_PASNO</name>
<dbReference type="PANTHER" id="PTHR44133:SF2">
    <property type="entry name" value="CLEAVAGE STIMULATION FACTOR SUBUNIT 1"/>
    <property type="match status" value="1"/>
</dbReference>
<keyword evidence="5" id="KW-0853">WD repeat</keyword>
<dbReference type="InterPro" id="IPR044633">
    <property type="entry name" value="CstF1-like"/>
</dbReference>